<dbReference type="GO" id="GO:0005524">
    <property type="term" value="F:ATP binding"/>
    <property type="evidence" value="ECO:0007669"/>
    <property type="project" value="UniProtKB-KW"/>
</dbReference>
<dbReference type="SUPFAM" id="SSF52540">
    <property type="entry name" value="P-loop containing nucleoside triphosphate hydrolases"/>
    <property type="match status" value="1"/>
</dbReference>
<dbReference type="Gene3D" id="1.10.8.60">
    <property type="match status" value="1"/>
</dbReference>
<dbReference type="OrthoDB" id="1489827at2"/>
<dbReference type="PANTHER" id="PTHR32071:SF99">
    <property type="entry name" value="TRANSCRIPTIONAL REGULATORY PROTEIN"/>
    <property type="match status" value="1"/>
</dbReference>
<evidence type="ECO:0000313" key="8">
    <source>
        <dbReference type="Proteomes" id="UP000220102"/>
    </source>
</evidence>
<dbReference type="RefSeq" id="WP_098075116.1">
    <property type="nucleotide sequence ID" value="NZ_PDEQ01000003.1"/>
</dbReference>
<dbReference type="EMBL" id="PDEQ01000003">
    <property type="protein sequence ID" value="PEN13954.1"/>
    <property type="molecule type" value="Genomic_DNA"/>
</dbReference>
<keyword evidence="3" id="KW-0805">Transcription regulation</keyword>
<evidence type="ECO:0000256" key="5">
    <source>
        <dbReference type="SAM" id="MobiDB-lite"/>
    </source>
</evidence>
<dbReference type="Gene3D" id="1.10.10.60">
    <property type="entry name" value="Homeodomain-like"/>
    <property type="match status" value="1"/>
</dbReference>
<dbReference type="Gene3D" id="1.25.40.10">
    <property type="entry name" value="Tetratricopeptide repeat domain"/>
    <property type="match status" value="1"/>
</dbReference>
<evidence type="ECO:0000256" key="3">
    <source>
        <dbReference type="ARBA" id="ARBA00023015"/>
    </source>
</evidence>
<dbReference type="InterPro" id="IPR011990">
    <property type="entry name" value="TPR-like_helical_dom_sf"/>
</dbReference>
<dbReference type="CDD" id="cd00009">
    <property type="entry name" value="AAA"/>
    <property type="match status" value="1"/>
</dbReference>
<dbReference type="InterPro" id="IPR002197">
    <property type="entry name" value="HTH_Fis"/>
</dbReference>
<dbReference type="GO" id="GO:0006355">
    <property type="term" value="P:regulation of DNA-templated transcription"/>
    <property type="evidence" value="ECO:0007669"/>
    <property type="project" value="InterPro"/>
</dbReference>
<name>A0A2A8CZA1_9BACT</name>
<accession>A0A2A8CZA1</accession>
<dbReference type="PROSITE" id="PS50045">
    <property type="entry name" value="SIGMA54_INTERACT_4"/>
    <property type="match status" value="1"/>
</dbReference>
<keyword evidence="2" id="KW-0067">ATP-binding</keyword>
<dbReference type="PANTHER" id="PTHR32071">
    <property type="entry name" value="TRANSCRIPTIONAL REGULATORY PROTEIN"/>
    <property type="match status" value="1"/>
</dbReference>
<dbReference type="SUPFAM" id="SSF46689">
    <property type="entry name" value="Homeodomain-like"/>
    <property type="match status" value="1"/>
</dbReference>
<comment type="caution">
    <text evidence="7">The sequence shown here is derived from an EMBL/GenBank/DDBJ whole genome shotgun (WGS) entry which is preliminary data.</text>
</comment>
<feature type="region of interest" description="Disordered" evidence="5">
    <location>
        <begin position="461"/>
        <end position="487"/>
    </location>
</feature>
<dbReference type="InterPro" id="IPR058031">
    <property type="entry name" value="AAA_lid_NorR"/>
</dbReference>
<proteinExistence type="predicted"/>
<feature type="domain" description="Sigma-54 factor interaction" evidence="6">
    <location>
        <begin position="654"/>
        <end position="877"/>
    </location>
</feature>
<organism evidence="7 8">
    <name type="scientific">Longibacter salinarum</name>
    <dbReference type="NCBI Taxonomy" id="1850348"/>
    <lineage>
        <taxon>Bacteria</taxon>
        <taxon>Pseudomonadati</taxon>
        <taxon>Rhodothermota</taxon>
        <taxon>Rhodothermia</taxon>
        <taxon>Rhodothermales</taxon>
        <taxon>Salisaetaceae</taxon>
        <taxon>Longibacter</taxon>
    </lineage>
</organism>
<dbReference type="InterPro" id="IPR025944">
    <property type="entry name" value="Sigma_54_int_dom_CS"/>
</dbReference>
<evidence type="ECO:0000256" key="4">
    <source>
        <dbReference type="ARBA" id="ARBA00023163"/>
    </source>
</evidence>
<dbReference type="Proteomes" id="UP000220102">
    <property type="component" value="Unassembled WGS sequence"/>
</dbReference>
<dbReference type="AlphaFoldDB" id="A0A2A8CZA1"/>
<sequence>MRYAQTIAMAVDLLADGRAEDVARMLEPLLEPLDDAAEADDGIVRLHCLAACIDIAHVGRPERAMKRLEAFERADNREAYSMTARADLALWLGWAHIFRDTTPDEEARALSLLDEALSLYTQHHNVRGRCWARLGQARAYFALDEYNLMRRALDEAASLLEKANDTLAARWLHDLRVPALRFEGRYDDARHHLDQLADIGEEQGNRRIQGHAAAQRAALAYDLGAHPEHVIERAEQAQRLLSSPSAVSRYPLLAAYHAHVGALLRSQRLSDAERVIDRASTFAAEYPVGRAHLQTLRARIALRRNDTEAAEEFLQSLFEQAHQLPHGLHRSHVALLRAELLTRDGQHEDADAWVQRALRNARETGHRGHQLRSLCTRATLLVHCDRPEEARSVMESTSAYSDYDTVLPYVVLRASAEGDVARALGQFSDARVAYSVARSAASVIEDDAATDDLSNRLKQFESASSELSGSPPNEASGLVPPYVASADDDTSGSFEEVIGALLSHASRSVPLVAETWIQTVKPLFPSTWIGIYRRTASGRLERLHATGSDPDALPGPAAVAGQERTSPDIEQSDARTNGHAEDIMWLPLVGATPTQCFFGIRSSGPDDPDGDALQRIRPWLPVLGLALERAQQHQVRARRNALQGSSTRIPVDGFVAESPAMQAVAQQLRRIEASHSPVLVTGERGAGMLHVARAVHATSERAGEPCTVVRCSNMQRAPLDAQLFGAMRGDTLEPGAFQAADGGTVILHDVDSLPESVQDQLIEAIETGDVVPKGATTPTPVDVRVVATSSTNLRTAIRDGQFREDLYLHLNVIPIRVPPLRDRREDIPLLVRYYVDELRPDGTPPVSITSQAINTLIQYDWPGNMRQLRNEIERTLLLVHSEPAPLIDDDLLAKPIRDAADEASVSQPTPASESRGDGHLPSIETVLQPDTSLSDVLAATESAVIKRVLATCDGQITASADVLGLTRQGLYKKMKRLNIDAAAFQPSTASA</sequence>
<dbReference type="InterPro" id="IPR002078">
    <property type="entry name" value="Sigma_54_int"/>
</dbReference>
<protein>
    <recommendedName>
        <fullName evidence="6">Sigma-54 factor interaction domain-containing protein</fullName>
    </recommendedName>
</protein>
<feature type="region of interest" description="Disordered" evidence="5">
    <location>
        <begin position="545"/>
        <end position="573"/>
    </location>
</feature>
<dbReference type="SUPFAM" id="SSF48452">
    <property type="entry name" value="TPR-like"/>
    <property type="match status" value="2"/>
</dbReference>
<evidence type="ECO:0000256" key="2">
    <source>
        <dbReference type="ARBA" id="ARBA00022840"/>
    </source>
</evidence>
<dbReference type="Pfam" id="PF25601">
    <property type="entry name" value="AAA_lid_14"/>
    <property type="match status" value="1"/>
</dbReference>
<dbReference type="GO" id="GO:0043565">
    <property type="term" value="F:sequence-specific DNA binding"/>
    <property type="evidence" value="ECO:0007669"/>
    <property type="project" value="InterPro"/>
</dbReference>
<feature type="region of interest" description="Disordered" evidence="5">
    <location>
        <begin position="900"/>
        <end position="923"/>
    </location>
</feature>
<evidence type="ECO:0000259" key="6">
    <source>
        <dbReference type="PROSITE" id="PS50045"/>
    </source>
</evidence>
<keyword evidence="8" id="KW-1185">Reference proteome</keyword>
<dbReference type="Pfam" id="PF00158">
    <property type="entry name" value="Sigma54_activat"/>
    <property type="match status" value="1"/>
</dbReference>
<dbReference type="InterPro" id="IPR027417">
    <property type="entry name" value="P-loop_NTPase"/>
</dbReference>
<reference evidence="7 8" key="1">
    <citation type="submission" date="2017-10" db="EMBL/GenBank/DDBJ databases">
        <title>Draft genome of Longibacter Salinarum.</title>
        <authorList>
            <person name="Goh K.M."/>
            <person name="Shamsir M.S."/>
            <person name="Lim S.W."/>
        </authorList>
    </citation>
    <scope>NUCLEOTIDE SEQUENCE [LARGE SCALE GENOMIC DNA]</scope>
    <source>
        <strain evidence="7 8">KCTC 52045</strain>
    </source>
</reference>
<evidence type="ECO:0000313" key="7">
    <source>
        <dbReference type="EMBL" id="PEN13954.1"/>
    </source>
</evidence>
<keyword evidence="1" id="KW-0547">Nucleotide-binding</keyword>
<gene>
    <name evidence="7" type="ORF">CRI94_07830</name>
</gene>
<evidence type="ECO:0000256" key="1">
    <source>
        <dbReference type="ARBA" id="ARBA00022741"/>
    </source>
</evidence>
<dbReference type="Gene3D" id="3.40.50.300">
    <property type="entry name" value="P-loop containing nucleotide triphosphate hydrolases"/>
    <property type="match status" value="1"/>
</dbReference>
<keyword evidence="4" id="KW-0804">Transcription</keyword>
<feature type="compositionally biased region" description="Polar residues" evidence="5">
    <location>
        <begin position="461"/>
        <end position="473"/>
    </location>
</feature>
<dbReference type="PROSITE" id="PS00688">
    <property type="entry name" value="SIGMA54_INTERACT_3"/>
    <property type="match status" value="1"/>
</dbReference>
<dbReference type="InterPro" id="IPR009057">
    <property type="entry name" value="Homeodomain-like_sf"/>
</dbReference>
<dbReference type="Pfam" id="PF02954">
    <property type="entry name" value="HTH_8"/>
    <property type="match status" value="1"/>
</dbReference>